<evidence type="ECO:0000313" key="3">
    <source>
        <dbReference type="EMBL" id="CAF3832631.1"/>
    </source>
</evidence>
<name>A0A816REV7_9BILA</name>
<sequence>MAFINHLCECSKLRNKYFGVRHGESEANVAHVISSNPDIGVKSHGLSPFGRTQVVENTKLFIRNHPSNCNSYMIIASDFRRAHETAEIIAANLTKSNDGKLTVQLDQRLRERFFGIYDGSSDENYNLIWKNDDENPEKNLNDKVEPTESVRERTTALVKELEDKYENQTIFLISHGDAIQILQTAFERLPNATQQRTLKHLERAEFRPLILK</sequence>
<dbReference type="Proteomes" id="UP000663887">
    <property type="component" value="Unassembled WGS sequence"/>
</dbReference>
<dbReference type="AlphaFoldDB" id="A0A816REV7"/>
<dbReference type="EMBL" id="CAJOBG010000582">
    <property type="protein sequence ID" value="CAF3832631.1"/>
    <property type="molecule type" value="Genomic_DNA"/>
</dbReference>
<dbReference type="PANTHER" id="PTHR47821:SF2">
    <property type="entry name" value="PHOSPHOGLYCERATE MUTASE FAMILY PROTEIN"/>
    <property type="match status" value="1"/>
</dbReference>
<dbReference type="SUPFAM" id="SSF53254">
    <property type="entry name" value="Phosphoglycerate mutase-like"/>
    <property type="match status" value="1"/>
</dbReference>
<dbReference type="Proteomes" id="UP000663856">
    <property type="component" value="Unassembled WGS sequence"/>
</dbReference>
<evidence type="ECO:0000313" key="1">
    <source>
        <dbReference type="EMBL" id="CAF2074407.1"/>
    </source>
</evidence>
<accession>A0A816REV7</accession>
<dbReference type="EMBL" id="CAJNRF010005810">
    <property type="protein sequence ID" value="CAF2074407.1"/>
    <property type="molecule type" value="Genomic_DNA"/>
</dbReference>
<dbReference type="Gene3D" id="3.40.50.1240">
    <property type="entry name" value="Phosphoglycerate mutase-like"/>
    <property type="match status" value="1"/>
</dbReference>
<evidence type="ECO:0000313" key="2">
    <source>
        <dbReference type="EMBL" id="CAF2140181.1"/>
    </source>
</evidence>
<proteinExistence type="predicted"/>
<evidence type="ECO:0000313" key="4">
    <source>
        <dbReference type="EMBL" id="CAF3967998.1"/>
    </source>
</evidence>
<organism evidence="1 5">
    <name type="scientific">Rotaria magnacalcarata</name>
    <dbReference type="NCBI Taxonomy" id="392030"/>
    <lineage>
        <taxon>Eukaryota</taxon>
        <taxon>Metazoa</taxon>
        <taxon>Spiralia</taxon>
        <taxon>Gnathifera</taxon>
        <taxon>Rotifera</taxon>
        <taxon>Eurotatoria</taxon>
        <taxon>Bdelloidea</taxon>
        <taxon>Philodinida</taxon>
        <taxon>Philodinidae</taxon>
        <taxon>Rotaria</taxon>
    </lineage>
</organism>
<dbReference type="Proteomes" id="UP000663842">
    <property type="component" value="Unassembled WGS sequence"/>
</dbReference>
<reference evidence="1" key="1">
    <citation type="submission" date="2021-02" db="EMBL/GenBank/DDBJ databases">
        <authorList>
            <person name="Nowell W R."/>
        </authorList>
    </citation>
    <scope>NUCLEOTIDE SEQUENCE</scope>
</reference>
<dbReference type="InterPro" id="IPR013078">
    <property type="entry name" value="His_Pase_superF_clade-1"/>
</dbReference>
<protein>
    <recommendedName>
        <fullName evidence="7">Phosphoglycerate mutase</fullName>
    </recommendedName>
</protein>
<dbReference type="EMBL" id="CAJNRG010012447">
    <property type="protein sequence ID" value="CAF2140181.1"/>
    <property type="molecule type" value="Genomic_DNA"/>
</dbReference>
<dbReference type="PANTHER" id="PTHR47821">
    <property type="entry name" value="PHOSPHOGLYCERATE MUTASE FAMILY PROTEIN"/>
    <property type="match status" value="1"/>
</dbReference>
<evidence type="ECO:0008006" key="7">
    <source>
        <dbReference type="Google" id="ProtNLM"/>
    </source>
</evidence>
<keyword evidence="6" id="KW-1185">Reference proteome</keyword>
<evidence type="ECO:0000313" key="6">
    <source>
        <dbReference type="Proteomes" id="UP000663866"/>
    </source>
</evidence>
<dbReference type="CDD" id="cd07067">
    <property type="entry name" value="HP_PGM_like"/>
    <property type="match status" value="1"/>
</dbReference>
<dbReference type="Proteomes" id="UP000663866">
    <property type="component" value="Unassembled WGS sequence"/>
</dbReference>
<evidence type="ECO:0000313" key="5">
    <source>
        <dbReference type="Proteomes" id="UP000663856"/>
    </source>
</evidence>
<dbReference type="Pfam" id="PF00300">
    <property type="entry name" value="His_Phos_1"/>
    <property type="match status" value="1"/>
</dbReference>
<dbReference type="InterPro" id="IPR029033">
    <property type="entry name" value="His_PPase_superfam"/>
</dbReference>
<gene>
    <name evidence="3" type="ORF">OVN521_LOCUS5748</name>
    <name evidence="4" type="ORF">UXM345_LOCUS14314</name>
    <name evidence="1" type="ORF">WKI299_LOCUS14808</name>
    <name evidence="2" type="ORF">XDN619_LOCUS26578</name>
</gene>
<comment type="caution">
    <text evidence="1">The sequence shown here is derived from an EMBL/GenBank/DDBJ whole genome shotgun (WGS) entry which is preliminary data.</text>
</comment>
<dbReference type="EMBL" id="CAJOBF010001612">
    <property type="protein sequence ID" value="CAF3967998.1"/>
    <property type="molecule type" value="Genomic_DNA"/>
</dbReference>